<dbReference type="InterPro" id="IPR054517">
    <property type="entry name" value="SPEF2_D5"/>
</dbReference>
<dbReference type="Pfam" id="PF24082">
    <property type="entry name" value="SPEF2_C"/>
    <property type="match status" value="2"/>
</dbReference>
<name>A0AAJ7BXK5_CEPCN</name>
<dbReference type="InterPro" id="IPR027417">
    <property type="entry name" value="P-loop_NTPase"/>
</dbReference>
<reference evidence="4" key="1">
    <citation type="submission" date="2025-08" db="UniProtKB">
        <authorList>
            <consortium name="RefSeq"/>
        </authorList>
    </citation>
    <scope>IDENTIFICATION</scope>
</reference>
<dbReference type="InterPro" id="IPR056199">
    <property type="entry name" value="SPEF2_C"/>
</dbReference>
<keyword evidence="3" id="KW-1185">Reference proteome</keyword>
<feature type="compositionally biased region" description="Basic and acidic residues" evidence="1">
    <location>
        <begin position="1098"/>
        <end position="1113"/>
    </location>
</feature>
<dbReference type="PANTHER" id="PTHR14919">
    <property type="entry name" value="KPL2-RELATED"/>
    <property type="match status" value="1"/>
</dbReference>
<dbReference type="Proteomes" id="UP000694920">
    <property type="component" value="Unplaced"/>
</dbReference>
<sequence length="1853" mass="214199">MGEILRTWLRTRLGIIIDLTPEIFGHYARDGTLMAKLLHSYDIISSSQLNTIKGTQDPALCRVNLKHLRLWLQFIGVDCDNDYIQDISNGRGTTALRLFYKIFLSLENKDSLHFITLQKEREKYVPTSSKFDVNVISDENVEKDAVDHPLAETLLKNADSIEWHRSKYQSIIDACKVERQKYAKLKEVNETAICPPISGGPLIPKAVLEKRHSKKEIDEFSRRHNTSDKVNTYKDLCEEKKQAETLNPVMTNGEAARTYLKRLKSREKQTAVTHDLKSRMRDRLVTEMWDNVAREQENKLDREIARMVLTECRYEKQMITKLCEIREQRGRIARNRQIVEDLVQKTKESRDRLEQNSVREVIVREAEEFDAECNRMCELHQRLRDEKIRAIREKHFRLCNKAVDDIVDMSVKMAEYRLCTKRSVPTTLWNEWQTLFVEGQPILDLLDRPELIVNTDSGQGANEVFQAEIVRQEVLNTADILNYVKGSAPPWDQVVSVDDVYNEKSLKLGETVLGYIVHKLLRYLYPKPSDPQPLSMPNISVAAIVLGVLDSTLYPALQELLKNHKIRLVRVEDAINYCLRCYKESLSINSVSQQNLDNIGSHVTARSSRTDVEVKTAENYVTSNMADKRTQTPRIIPYDDFEPDVRKAAYYGKWANDYLTLGEPITNELSTKMLVEYLKSLTEAKGWALINFPMTYDQMALLEFLLTGRKVPQIIEEANDVNGNIEEVDPVPSRITFEDESEDEFALKRNSKLLPNPLPRQVDIHLKTFMTTYIKAESNLKHGNVEDNEIFEILPEDSTPVDTFYTNEGIAYILYYSALNLSTLKKLARLILGNKSVSEKSSVELFGDALDILVDRKEDQGGRSYFAKQILPRFSDSVDGGESGDIYDEALASIQDFDKSPAEPGEDHWEWIDFPQPPELLEAMATLWENMENVYIQDLKDVFFIKRIHYAAIAPYQSEVTKHMTDYIKRPDNKQNILHEFHKAYNAVEMDVRDDPDVMGELHCRVIDCQSDLWQICDDRRNEAENERKKLITDNWTASEIVILSNVYISIIQAEINRFLDTMELLHDYYMSMLQRPINEYRLPKVVLHRYTSTSEMDSGKKKESKETRETKTKTSIGKDSAPSAISVNQVKNEIANILIDCEKNNLDLDRVSCYEIIRANFRYVQRTVESVSSAMLDSLKKEEMAANALSATTTRRDSRSRGHSKRTSTSLAHSDPIMVNVTKRSPDLFKEWRSAMMYEVNRVKTKLKILEMVSRDDIGNLLKTMQSVFGDIYKMLVDRYKNEVQSVDQMATVFCYAIEQSIPLQNEMLLDGDKFIVRLNVLLFPDKEELSAMTTPERISRLQFGIIQLGRLLCILRYTAPNGSLMERHFVYLIQDMIACQEDCTSSPLPLSWFEMEPNDVENLIFEIFGNTEYIDWREFIIYAMDIPIPTHEEILYARDSFRKMDSELREVVTRDQFYSVPLWFLESTNIPRDSRFLLHDEMEQDEEEMYEEELFFNTSSAMSTFNKQETARKSVIDWSTRSKGHLTVKDRLESNRLFCDDPDDPKPETINRYILAKKLLCQMYLTNAYTTNYTAFLLAFCKSDDPRDGFGKALTLAMGGRVCIDEVEGESYVSHLLEQRRLQALEDARRNRLREEAVKVTEDIVMATLDEVVRFCEMKGLKDQIQEDEYLEFFRGPLIIESLDEPGTTDTSPAVDILKQLELSSDNSSTEKDIDSFRMTDSLLFTSSTLTANLISTDKLDGRHVLHWVPRETCQAVLLASLPWHARQPNLYEVTGSLQESLKQVYLNLYDKELNEEKDVALAHRLVNHPFIAKMLSSTSKFTTKNMARVLDKLLQERDERKNASKITLTR</sequence>
<keyword evidence="4" id="KW-0966">Cell projection</keyword>
<accession>A0AAJ7BXK5</accession>
<feature type="region of interest" description="Disordered" evidence="1">
    <location>
        <begin position="1094"/>
        <end position="1121"/>
    </location>
</feature>
<organism evidence="3 4">
    <name type="scientific">Cephus cinctus</name>
    <name type="common">Wheat stem sawfly</name>
    <dbReference type="NCBI Taxonomy" id="211228"/>
    <lineage>
        <taxon>Eukaryota</taxon>
        <taxon>Metazoa</taxon>
        <taxon>Ecdysozoa</taxon>
        <taxon>Arthropoda</taxon>
        <taxon>Hexapoda</taxon>
        <taxon>Insecta</taxon>
        <taxon>Pterygota</taxon>
        <taxon>Neoptera</taxon>
        <taxon>Endopterygota</taxon>
        <taxon>Hymenoptera</taxon>
        <taxon>Cephoidea</taxon>
        <taxon>Cephidae</taxon>
        <taxon>Cephus</taxon>
    </lineage>
</organism>
<feature type="region of interest" description="Disordered" evidence="1">
    <location>
        <begin position="1188"/>
        <end position="1213"/>
    </location>
</feature>
<dbReference type="GeneID" id="107268546"/>
<protein>
    <submittedName>
        <fullName evidence="4">Sperm flagellar protein 2 isoform X1</fullName>
    </submittedName>
</protein>
<proteinExistence type="predicted"/>
<keyword evidence="4" id="KW-0282">Flagellum</keyword>
<dbReference type="Gene3D" id="3.40.50.300">
    <property type="entry name" value="P-loop containing nucleotide triphosphate hydrolases"/>
    <property type="match status" value="1"/>
</dbReference>
<dbReference type="InterPro" id="IPR052634">
    <property type="entry name" value="Sperm_flagellar-bone_growth"/>
</dbReference>
<evidence type="ECO:0000313" key="3">
    <source>
        <dbReference type="Proteomes" id="UP000694920"/>
    </source>
</evidence>
<evidence type="ECO:0000313" key="4">
    <source>
        <dbReference type="RefSeq" id="XP_015596915.1"/>
    </source>
</evidence>
<keyword evidence="4" id="KW-0969">Cilium</keyword>
<dbReference type="RefSeq" id="XP_015596915.1">
    <property type="nucleotide sequence ID" value="XM_015741429.2"/>
</dbReference>
<dbReference type="KEGG" id="ccin:107268546"/>
<evidence type="ECO:0000259" key="2">
    <source>
        <dbReference type="PROSITE" id="PS50021"/>
    </source>
</evidence>
<evidence type="ECO:0000256" key="1">
    <source>
        <dbReference type="SAM" id="MobiDB-lite"/>
    </source>
</evidence>
<dbReference type="PROSITE" id="PS50021">
    <property type="entry name" value="CH"/>
    <property type="match status" value="1"/>
</dbReference>
<dbReference type="Pfam" id="PF22946">
    <property type="entry name" value="SPEF2_D5"/>
    <property type="match status" value="1"/>
</dbReference>
<gene>
    <name evidence="4" type="primary">LOC107268546</name>
</gene>
<dbReference type="InterPro" id="IPR001715">
    <property type="entry name" value="CH_dom"/>
</dbReference>
<feature type="domain" description="Calponin-homology (CH)" evidence="2">
    <location>
        <begin position="1"/>
        <end position="107"/>
    </location>
</feature>
<dbReference type="PANTHER" id="PTHR14919:SF0">
    <property type="entry name" value="SPERM FLAGELLAR PROTEIN 2"/>
    <property type="match status" value="1"/>
</dbReference>